<evidence type="ECO:0000313" key="1">
    <source>
        <dbReference type="EMBL" id="TQV97072.1"/>
    </source>
</evidence>
<dbReference type="EMBL" id="SPUK01000005">
    <property type="protein sequence ID" value="TQV97072.1"/>
    <property type="molecule type" value="Genomic_DNA"/>
</dbReference>
<accession>A0A545W2Z2</accession>
<name>A0A545W2Z2_9HYPO</name>
<organism evidence="1 2">
    <name type="scientific">Cordyceps javanica</name>
    <dbReference type="NCBI Taxonomy" id="43265"/>
    <lineage>
        <taxon>Eukaryota</taxon>
        <taxon>Fungi</taxon>
        <taxon>Dikarya</taxon>
        <taxon>Ascomycota</taxon>
        <taxon>Pezizomycotina</taxon>
        <taxon>Sordariomycetes</taxon>
        <taxon>Hypocreomycetidae</taxon>
        <taxon>Hypocreales</taxon>
        <taxon>Cordycipitaceae</taxon>
        <taxon>Cordyceps</taxon>
    </lineage>
</organism>
<keyword evidence="2" id="KW-1185">Reference proteome</keyword>
<protein>
    <submittedName>
        <fullName evidence="1">Zinc finger protein</fullName>
    </submittedName>
</protein>
<dbReference type="AlphaFoldDB" id="A0A545W2Z2"/>
<dbReference type="STRING" id="43265.A0A545W2Z2"/>
<sequence>MDATGHDAPDFECDTFDRYFGSQYAVNQHMTDLGHWAESSDSESDMPEYECDDCTANLIIRRTFATTRSRSISTATLAIAIPKHLRSKIHRTSSVRCFFCKAELGTATGLVHHLESGCCPRAPLSRDTLYEAVRRRDPDGVISKKLLTWTGSASYKATEKTWSSAFRRLPMLPVRTHLW</sequence>
<dbReference type="OrthoDB" id="6077919at2759"/>
<comment type="caution">
    <text evidence="1">The sequence shown here is derived from an EMBL/GenBank/DDBJ whole genome shotgun (WGS) entry which is preliminary data.</text>
</comment>
<dbReference type="Proteomes" id="UP000315783">
    <property type="component" value="Unassembled WGS sequence"/>
</dbReference>
<reference evidence="1 2" key="1">
    <citation type="journal article" date="2019" name="Appl. Microbiol. Biotechnol.">
        <title>Genome sequence of Isaria javanica and comparative genome analysis insights into family S53 peptidase evolution in fungal entomopathogens.</title>
        <authorList>
            <person name="Lin R."/>
            <person name="Zhang X."/>
            <person name="Xin B."/>
            <person name="Zou M."/>
            <person name="Gao Y."/>
            <person name="Qin F."/>
            <person name="Hu Q."/>
            <person name="Xie B."/>
            <person name="Cheng X."/>
        </authorList>
    </citation>
    <scope>NUCLEOTIDE SEQUENCE [LARGE SCALE GENOMIC DNA]</scope>
    <source>
        <strain evidence="1 2">IJ1G</strain>
    </source>
</reference>
<gene>
    <name evidence="1" type="ORF">IF1G_04312</name>
</gene>
<proteinExistence type="predicted"/>
<evidence type="ECO:0000313" key="2">
    <source>
        <dbReference type="Proteomes" id="UP000315783"/>
    </source>
</evidence>